<evidence type="ECO:0000313" key="1">
    <source>
        <dbReference type="EMBL" id="NML16582.1"/>
    </source>
</evidence>
<gene>
    <name evidence="1" type="ORF">HHL10_16490</name>
</gene>
<dbReference type="SUPFAM" id="SSF50998">
    <property type="entry name" value="Quinoprotein alcohol dehydrogenase-like"/>
    <property type="match status" value="1"/>
</dbReference>
<evidence type="ECO:0000313" key="2">
    <source>
        <dbReference type="Proteomes" id="UP000574067"/>
    </source>
</evidence>
<reference evidence="1 2" key="1">
    <citation type="submission" date="2020-04" db="EMBL/GenBank/DDBJ databases">
        <title>Azohydromonas sp. isolated from soil.</title>
        <authorList>
            <person name="Dahal R.H."/>
        </authorList>
    </citation>
    <scope>NUCLEOTIDE SEQUENCE [LARGE SCALE GENOMIC DNA]</scope>
    <source>
        <strain evidence="1 2">G-1-1-14</strain>
    </source>
</reference>
<name>A0A848FB74_9BURK</name>
<accession>A0A848FB74</accession>
<sequence>MLLTGLAVFPAMAAQVLASRNNNARTGANLYEQRLSAANVNPRQFGHLFSQEVEGNIYAQPLVATDVKTGGGLRNIVYVATTDNLVYAFDADGTGRSRGFIWARRLGDPPGANPAAKVTVPLGGLLLPSIPNRAPRVGPVPWNDPAHFRNNATTFMGNVGVIGTPVIDRGRNAIYLVSRTKAGAQYVQTLHALDLSTGNQKPGSPVVLARDTSRTSFAAFMNQRTGLAIANDRLIVAWGSPGTGEDVNRYSGYVMAFNLDTLGRSGCFATGTRLGGGIGFWQAGRAPVVDGAGRVYLFSGNGGPRAADPVNLCTADGSFPAAPPLGVYLSNALLQLDFRRPQPLLHQALAPNQEALDVCDVDLGGSGPLLVPGTGTMVGGGKQGLLHVFSRSADGRHELTQTVQAYAGPPEYFGIRVDDQGVKRCARRGQPEAQGAHHIMGGPVYWESPVHGPLLYLSPESEYIQAFRFDKARSQLAPDPVMRSAAPVLRHPGAILSLSANGSQQGSGILWAVQGDRKVDSPEDPWIEQIRGVVRAFDADDLSRELWNSKQSDGPEFNFAKFTPVTVANGKVYVPTFSGKLIVYGLKP</sequence>
<dbReference type="Gene3D" id="2.130.10.10">
    <property type="entry name" value="YVTN repeat-like/Quinoprotein amine dehydrogenase"/>
    <property type="match status" value="1"/>
</dbReference>
<keyword evidence="2" id="KW-1185">Reference proteome</keyword>
<dbReference type="RefSeq" id="WP_169161489.1">
    <property type="nucleotide sequence ID" value="NZ_JABBFW010000011.1"/>
</dbReference>
<dbReference type="InterPro" id="IPR015943">
    <property type="entry name" value="WD40/YVTN_repeat-like_dom_sf"/>
</dbReference>
<dbReference type="Proteomes" id="UP000574067">
    <property type="component" value="Unassembled WGS sequence"/>
</dbReference>
<organism evidence="1 2">
    <name type="scientific">Azohydromonas caseinilytica</name>
    <dbReference type="NCBI Taxonomy" id="2728836"/>
    <lineage>
        <taxon>Bacteria</taxon>
        <taxon>Pseudomonadati</taxon>
        <taxon>Pseudomonadota</taxon>
        <taxon>Betaproteobacteria</taxon>
        <taxon>Burkholderiales</taxon>
        <taxon>Sphaerotilaceae</taxon>
        <taxon>Azohydromonas</taxon>
    </lineage>
</organism>
<comment type="caution">
    <text evidence="1">The sequence shown here is derived from an EMBL/GenBank/DDBJ whole genome shotgun (WGS) entry which is preliminary data.</text>
</comment>
<proteinExistence type="predicted"/>
<protein>
    <submittedName>
        <fullName evidence="1">PQQ-binding-like beta-propeller repeat protein</fullName>
    </submittedName>
</protein>
<dbReference type="AlphaFoldDB" id="A0A848FB74"/>
<dbReference type="EMBL" id="JABBFW010000011">
    <property type="protein sequence ID" value="NML16582.1"/>
    <property type="molecule type" value="Genomic_DNA"/>
</dbReference>
<dbReference type="InterPro" id="IPR011047">
    <property type="entry name" value="Quinoprotein_ADH-like_sf"/>
</dbReference>